<keyword evidence="1" id="KW-1133">Transmembrane helix</keyword>
<protein>
    <recommendedName>
        <fullName evidence="4">Sugar transporter</fullName>
    </recommendedName>
</protein>
<keyword evidence="1" id="KW-0472">Membrane</keyword>
<feature type="transmembrane region" description="Helical" evidence="1">
    <location>
        <begin position="112"/>
        <end position="135"/>
    </location>
</feature>
<name>A0A3E1KA82_9GAMM</name>
<feature type="transmembrane region" description="Helical" evidence="1">
    <location>
        <begin position="84"/>
        <end position="106"/>
    </location>
</feature>
<evidence type="ECO:0000313" key="2">
    <source>
        <dbReference type="EMBL" id="RFF31172.1"/>
    </source>
</evidence>
<proteinExistence type="predicted"/>
<gene>
    <name evidence="2" type="ORF">DZC52_04950</name>
</gene>
<sequence length="145" mass="16081">MTETHATKPPVHFWIIAVIAVLWNAVGAFDFLATQIQLESYMSAFSEEQLAFFYGIPTWAVVTWGIATWGSLLGSLAMLPRLRWAYHLFIIALVAMLATSFQNFVLSNGAEIMGTGGMIFSGVIVAIGIFLVFYNRAMLQRGVLR</sequence>
<dbReference type="RefSeq" id="WP_116650020.1">
    <property type="nucleotide sequence ID" value="NZ_QUZK01000022.1"/>
</dbReference>
<feature type="transmembrane region" description="Helical" evidence="1">
    <location>
        <begin position="12"/>
        <end position="32"/>
    </location>
</feature>
<organism evidence="2 3">
    <name type="scientific">Wenzhouxiangella sediminis</name>
    <dbReference type="NCBI Taxonomy" id="1792836"/>
    <lineage>
        <taxon>Bacteria</taxon>
        <taxon>Pseudomonadati</taxon>
        <taxon>Pseudomonadota</taxon>
        <taxon>Gammaproteobacteria</taxon>
        <taxon>Chromatiales</taxon>
        <taxon>Wenzhouxiangellaceae</taxon>
        <taxon>Wenzhouxiangella</taxon>
    </lineage>
</organism>
<dbReference type="OrthoDB" id="5801787at2"/>
<comment type="caution">
    <text evidence="2">The sequence shown here is derived from an EMBL/GenBank/DDBJ whole genome shotgun (WGS) entry which is preliminary data.</text>
</comment>
<accession>A0A3E1KA82</accession>
<evidence type="ECO:0000256" key="1">
    <source>
        <dbReference type="SAM" id="Phobius"/>
    </source>
</evidence>
<keyword evidence="3" id="KW-1185">Reference proteome</keyword>
<evidence type="ECO:0000313" key="3">
    <source>
        <dbReference type="Proteomes" id="UP000260351"/>
    </source>
</evidence>
<dbReference type="EMBL" id="QUZK01000022">
    <property type="protein sequence ID" value="RFF31172.1"/>
    <property type="molecule type" value="Genomic_DNA"/>
</dbReference>
<dbReference type="Proteomes" id="UP000260351">
    <property type="component" value="Unassembled WGS sequence"/>
</dbReference>
<keyword evidence="1" id="KW-0812">Transmembrane</keyword>
<dbReference type="AlphaFoldDB" id="A0A3E1KA82"/>
<feature type="transmembrane region" description="Helical" evidence="1">
    <location>
        <begin position="52"/>
        <end position="72"/>
    </location>
</feature>
<reference evidence="2 3" key="1">
    <citation type="submission" date="2018-08" db="EMBL/GenBank/DDBJ databases">
        <title>Wenzhouxiangella salilacus sp. nov., a novel bacterium isolated from a saline lake in Xinjiang Province, China.</title>
        <authorList>
            <person name="Han S."/>
        </authorList>
    </citation>
    <scope>NUCLEOTIDE SEQUENCE [LARGE SCALE GENOMIC DNA]</scope>
    <source>
        <strain evidence="2 3">XDB06</strain>
    </source>
</reference>
<evidence type="ECO:0008006" key="4">
    <source>
        <dbReference type="Google" id="ProtNLM"/>
    </source>
</evidence>